<evidence type="ECO:0000313" key="5">
    <source>
        <dbReference type="EMBL" id="CAD9575559.1"/>
    </source>
</evidence>
<dbReference type="PANTHER" id="PTHR10606:SF49">
    <property type="entry name" value="6-PHOSPHOFRUCTO-2-KINASE DOMAIN-CONTAINING PROTEIN"/>
    <property type="match status" value="1"/>
</dbReference>
<dbReference type="EMBL" id="HBHA01000058">
    <property type="protein sequence ID" value="CAD9575559.1"/>
    <property type="molecule type" value="Transcribed_RNA"/>
</dbReference>
<gene>
    <name evidence="5" type="ORF">BIGN1055_LOCUS41</name>
</gene>
<dbReference type="GO" id="GO:0005524">
    <property type="term" value="F:ATP binding"/>
    <property type="evidence" value="ECO:0007669"/>
    <property type="project" value="UniProtKB-KW"/>
</dbReference>
<dbReference type="PANTHER" id="PTHR10606">
    <property type="entry name" value="6-PHOSPHOFRUCTO-2-KINASE/FRUCTOSE-2,6-BISPHOSPHATASE"/>
    <property type="match status" value="1"/>
</dbReference>
<feature type="region of interest" description="Disordered" evidence="3">
    <location>
        <begin position="250"/>
        <end position="269"/>
    </location>
</feature>
<sequence>MALDEAIQWLQHPEHQVAVFDATNTTPRRRQIIRDTVNNSKRKLNLIFMESICTNQKILESNYLTKVRNSPDFKGMDEKDALEDLKNRIARYQLVYRTVGDDEGSCYIKIQDLADKVTVKGIYGSIALRIVNLLMCCHNGNRPIILLRAAAAEIKEIEHTRKTALKTWTALDDSMDYIGDYMLGGEDDLAAGFGALGPYAESPSDEKSFREITRSTGTTPTIEEEQQTALPPLSIEEICRTRRLSETVRSSSREANVLPRSRRGSSSTASMRVLLRQNLRVPTITHSTSYSKVTKDGREFIKRLKAYTKTQDWAKKDSAAVFTSTLPRAIETATAFLDPNDSETQTQQWSALNVLDTGICHGMQVEGIKKELPEEYEKWQRDKFRYRFPGGESYMDLCHRLSTLVLELERTKRPVVVVSHLSTLQALYSYFRAIPVRKIPSVKIKSHTMVILSPHQYGWKEKRIEI</sequence>
<accession>A0A7S2P2U3</accession>
<dbReference type="InterPro" id="IPR003094">
    <property type="entry name" value="6Pfruct_kin"/>
</dbReference>
<dbReference type="Gene3D" id="3.40.50.1240">
    <property type="entry name" value="Phosphoglycerate mutase-like"/>
    <property type="match status" value="1"/>
</dbReference>
<dbReference type="AlphaFoldDB" id="A0A7S2P2U3"/>
<dbReference type="InterPro" id="IPR027417">
    <property type="entry name" value="P-loop_NTPase"/>
</dbReference>
<dbReference type="PIRSF" id="PIRSF000709">
    <property type="entry name" value="6PFK_2-Ptase"/>
    <property type="match status" value="1"/>
</dbReference>
<evidence type="ECO:0000256" key="1">
    <source>
        <dbReference type="ARBA" id="ARBA00022741"/>
    </source>
</evidence>
<feature type="domain" description="6-phosphofructo-2-kinase" evidence="4">
    <location>
        <begin position="2"/>
        <end position="138"/>
    </location>
</feature>
<dbReference type="InterPro" id="IPR013078">
    <property type="entry name" value="His_Pase_superF_clade-1"/>
</dbReference>
<dbReference type="GO" id="GO:0004331">
    <property type="term" value="F:fructose-2,6-bisphosphate 2-phosphatase activity"/>
    <property type="evidence" value="ECO:0007669"/>
    <property type="project" value="TreeGrafter"/>
</dbReference>
<proteinExistence type="predicted"/>
<dbReference type="InterPro" id="IPR013079">
    <property type="entry name" value="6Phosfructo_kin"/>
</dbReference>
<evidence type="ECO:0000256" key="3">
    <source>
        <dbReference type="SAM" id="MobiDB-lite"/>
    </source>
</evidence>
<dbReference type="SUPFAM" id="SSF53254">
    <property type="entry name" value="Phosphoglycerate mutase-like"/>
    <property type="match status" value="1"/>
</dbReference>
<dbReference type="GO" id="GO:0006000">
    <property type="term" value="P:fructose metabolic process"/>
    <property type="evidence" value="ECO:0007669"/>
    <property type="project" value="InterPro"/>
</dbReference>
<name>A0A7S2P2U3_BIGNA</name>
<evidence type="ECO:0000256" key="2">
    <source>
        <dbReference type="ARBA" id="ARBA00022840"/>
    </source>
</evidence>
<dbReference type="Pfam" id="PF00300">
    <property type="entry name" value="His_Phos_1"/>
    <property type="match status" value="1"/>
</dbReference>
<keyword evidence="1" id="KW-0547">Nucleotide-binding</keyword>
<protein>
    <recommendedName>
        <fullName evidence="4">6-phosphofructo-2-kinase domain-containing protein</fullName>
    </recommendedName>
</protein>
<dbReference type="Gene3D" id="3.40.50.300">
    <property type="entry name" value="P-loop containing nucleotide triphosphate hydrolases"/>
    <property type="match status" value="1"/>
</dbReference>
<dbReference type="GO" id="GO:0006003">
    <property type="term" value="P:fructose 2,6-bisphosphate metabolic process"/>
    <property type="evidence" value="ECO:0007669"/>
    <property type="project" value="InterPro"/>
</dbReference>
<reference evidence="5" key="1">
    <citation type="submission" date="2021-01" db="EMBL/GenBank/DDBJ databases">
        <authorList>
            <person name="Corre E."/>
            <person name="Pelletier E."/>
            <person name="Niang G."/>
            <person name="Scheremetjew M."/>
            <person name="Finn R."/>
            <person name="Kale V."/>
            <person name="Holt S."/>
            <person name="Cochrane G."/>
            <person name="Meng A."/>
            <person name="Brown T."/>
            <person name="Cohen L."/>
        </authorList>
    </citation>
    <scope>NUCLEOTIDE SEQUENCE</scope>
    <source>
        <strain evidence="5">CCMP1258.1</strain>
    </source>
</reference>
<dbReference type="GO" id="GO:0003873">
    <property type="term" value="F:6-phosphofructo-2-kinase activity"/>
    <property type="evidence" value="ECO:0007669"/>
    <property type="project" value="InterPro"/>
</dbReference>
<evidence type="ECO:0000259" key="4">
    <source>
        <dbReference type="Pfam" id="PF01591"/>
    </source>
</evidence>
<dbReference type="PRINTS" id="PR00991">
    <property type="entry name" value="6PFRUCTKNASE"/>
</dbReference>
<dbReference type="Pfam" id="PF01591">
    <property type="entry name" value="6PF2K"/>
    <property type="match status" value="1"/>
</dbReference>
<dbReference type="InterPro" id="IPR029033">
    <property type="entry name" value="His_PPase_superfam"/>
</dbReference>
<organism evidence="5">
    <name type="scientific">Bigelowiella natans</name>
    <name type="common">Pedinomonas minutissima</name>
    <name type="synonym">Chlorarachnion sp. (strain CCMP621)</name>
    <dbReference type="NCBI Taxonomy" id="227086"/>
    <lineage>
        <taxon>Eukaryota</taxon>
        <taxon>Sar</taxon>
        <taxon>Rhizaria</taxon>
        <taxon>Cercozoa</taxon>
        <taxon>Chlorarachniophyceae</taxon>
        <taxon>Bigelowiella</taxon>
    </lineage>
</organism>
<dbReference type="SUPFAM" id="SSF52540">
    <property type="entry name" value="P-loop containing nucleoside triphosphate hydrolases"/>
    <property type="match status" value="1"/>
</dbReference>
<keyword evidence="2" id="KW-0067">ATP-binding</keyword>
<dbReference type="GO" id="GO:0005829">
    <property type="term" value="C:cytosol"/>
    <property type="evidence" value="ECO:0007669"/>
    <property type="project" value="TreeGrafter"/>
</dbReference>